<reference evidence="8" key="1">
    <citation type="submission" date="2018-07" db="EMBL/GenBank/DDBJ databases">
        <authorList>
            <person name="Quirk P.G."/>
            <person name="Krulwich T.A."/>
        </authorList>
    </citation>
    <scope>NUCLEOTIDE SEQUENCE</scope>
</reference>
<evidence type="ECO:0000256" key="1">
    <source>
        <dbReference type="ARBA" id="ARBA00007806"/>
    </source>
</evidence>
<evidence type="ECO:0000256" key="5">
    <source>
        <dbReference type="SAM" id="Phobius"/>
    </source>
</evidence>
<comment type="similarity">
    <text evidence="1 3">Belongs to the glycosyl hydrolase 31 family.</text>
</comment>
<protein>
    <submittedName>
        <fullName evidence="8">CSON013474 protein</fullName>
    </submittedName>
</protein>
<evidence type="ECO:0000259" key="6">
    <source>
        <dbReference type="Pfam" id="PF01055"/>
    </source>
</evidence>
<feature type="domain" description="Glycoside hydrolase family 31 TIM barrel" evidence="6">
    <location>
        <begin position="558"/>
        <end position="682"/>
    </location>
</feature>
<keyword evidence="5" id="KW-0472">Membrane</keyword>
<feature type="compositionally biased region" description="Low complexity" evidence="4">
    <location>
        <begin position="26"/>
        <end position="37"/>
    </location>
</feature>
<gene>
    <name evidence="8" type="primary">CSON013474</name>
</gene>
<dbReference type="AlphaFoldDB" id="A0A336MDP4"/>
<evidence type="ECO:0000256" key="4">
    <source>
        <dbReference type="SAM" id="MobiDB-lite"/>
    </source>
</evidence>
<dbReference type="Gene3D" id="3.20.20.80">
    <property type="entry name" value="Glycosidases"/>
    <property type="match status" value="1"/>
</dbReference>
<dbReference type="InterPro" id="IPR000322">
    <property type="entry name" value="Glyco_hydro_31_TIM"/>
</dbReference>
<name>A0A336MDP4_CULSO</name>
<keyword evidence="3" id="KW-0378">Hydrolase</keyword>
<keyword evidence="3" id="KW-0326">Glycosidase</keyword>
<accession>A0A336MDP4</accession>
<evidence type="ECO:0000256" key="2">
    <source>
        <dbReference type="ARBA" id="ARBA00022729"/>
    </source>
</evidence>
<dbReference type="CDD" id="cd06592">
    <property type="entry name" value="GH31_NET37"/>
    <property type="match status" value="1"/>
</dbReference>
<feature type="domain" description="Glycosyl hydrolase family 31 C-terminal" evidence="7">
    <location>
        <begin position="844"/>
        <end position="926"/>
    </location>
</feature>
<dbReference type="VEuPathDB" id="VectorBase:CSON013474"/>
<dbReference type="PANTHER" id="PTHR43053:SF6">
    <property type="entry name" value="SITS-BINDING PROTEIN"/>
    <property type="match status" value="1"/>
</dbReference>
<dbReference type="InterPro" id="IPR050985">
    <property type="entry name" value="Alpha-glycosidase_related"/>
</dbReference>
<evidence type="ECO:0000256" key="3">
    <source>
        <dbReference type="RuleBase" id="RU361185"/>
    </source>
</evidence>
<feature type="transmembrane region" description="Helical" evidence="5">
    <location>
        <begin position="234"/>
        <end position="256"/>
    </location>
</feature>
<feature type="region of interest" description="Disordered" evidence="4">
    <location>
        <begin position="17"/>
        <end position="37"/>
    </location>
</feature>
<dbReference type="SUPFAM" id="SSF51445">
    <property type="entry name" value="(Trans)glycosidases"/>
    <property type="match status" value="1"/>
</dbReference>
<keyword evidence="2" id="KW-0732">Signal</keyword>
<dbReference type="EMBL" id="UFQT01000679">
    <property type="protein sequence ID" value="SSX26507.1"/>
    <property type="molecule type" value="Genomic_DNA"/>
</dbReference>
<dbReference type="InterPro" id="IPR048395">
    <property type="entry name" value="Glyco_hydro_31_C"/>
</dbReference>
<dbReference type="GO" id="GO:0005975">
    <property type="term" value="P:carbohydrate metabolic process"/>
    <property type="evidence" value="ECO:0007669"/>
    <property type="project" value="InterPro"/>
</dbReference>
<organism evidence="8">
    <name type="scientific">Culicoides sonorensis</name>
    <name type="common">Biting midge</name>
    <dbReference type="NCBI Taxonomy" id="179676"/>
    <lineage>
        <taxon>Eukaryota</taxon>
        <taxon>Metazoa</taxon>
        <taxon>Ecdysozoa</taxon>
        <taxon>Arthropoda</taxon>
        <taxon>Hexapoda</taxon>
        <taxon>Insecta</taxon>
        <taxon>Pterygota</taxon>
        <taxon>Neoptera</taxon>
        <taxon>Endopterygota</taxon>
        <taxon>Diptera</taxon>
        <taxon>Nematocera</taxon>
        <taxon>Chironomoidea</taxon>
        <taxon>Ceratopogonidae</taxon>
        <taxon>Ceratopogoninae</taxon>
        <taxon>Culicoides</taxon>
        <taxon>Monoculicoides</taxon>
    </lineage>
</organism>
<dbReference type="OMA" id="PFHCLED"/>
<proteinExistence type="inferred from homology"/>
<dbReference type="Gene3D" id="2.60.40.1180">
    <property type="entry name" value="Golgi alpha-mannosidase II"/>
    <property type="match status" value="1"/>
</dbReference>
<evidence type="ECO:0000259" key="7">
    <source>
        <dbReference type="Pfam" id="PF21365"/>
    </source>
</evidence>
<feature type="domain" description="Glycoside hydrolase family 31 TIM barrel" evidence="6">
    <location>
        <begin position="728"/>
        <end position="813"/>
    </location>
</feature>
<keyword evidence="5" id="KW-1133">Transmembrane helix</keyword>
<dbReference type="PANTHER" id="PTHR43053">
    <property type="entry name" value="GLYCOSIDASE FAMILY 31"/>
    <property type="match status" value="1"/>
</dbReference>
<dbReference type="Pfam" id="PF01055">
    <property type="entry name" value="Glyco_hydro_31_2nd"/>
    <property type="match status" value="2"/>
</dbReference>
<dbReference type="InterPro" id="IPR017853">
    <property type="entry name" value="GH"/>
</dbReference>
<dbReference type="GO" id="GO:0004553">
    <property type="term" value="F:hydrolase activity, hydrolyzing O-glycosyl compounds"/>
    <property type="evidence" value="ECO:0007669"/>
    <property type="project" value="InterPro"/>
</dbReference>
<evidence type="ECO:0000313" key="8">
    <source>
        <dbReference type="EMBL" id="SSX26507.1"/>
    </source>
</evidence>
<dbReference type="InterPro" id="IPR013780">
    <property type="entry name" value="Glyco_hydro_b"/>
</dbReference>
<dbReference type="SUPFAM" id="SSF51011">
    <property type="entry name" value="Glycosyl hydrolase domain"/>
    <property type="match status" value="1"/>
</dbReference>
<sequence>MKRFTVEKVNEDTNHLQVPTFDFGTPSSSPRSSVNESPFRSRKASVFFKEIFGLSARAPYSNTKTTTILVSVQLPFEMHLKLTTNLLIRSLITKSIPHINASLHILQLADDEDQSMACSLADRDHDFNESLQSRIKYKTPCKVVLSSDEEEEPPAYNPKKYIFRNKRRLSIAPLPSLRVNDKEIMANEFDTHSMISNQASITSASSLASLLKEKMQAFPHMIRKRRKPRKDVKIKVFVGILFLVIVFLVGYAYVMYQQTLMARSYFEKIKFNKGTRVFRILDNKGEDIITGLLGANLSNGRPFRCLAEDTFDDGSVCLEWVEKARLYLNEEKTDDENIKCYTIHWKALVQNWYPTDCFFTGPERGHWFGGGLLKGLEWPLEQGRFNFAPLITGDHHNQQFGNAVKRYFLNSKGAAIKVDEKVPLYLSMGAFDENLMCLKSKHDDFAFLNRQTELPEMKYKICTGPDMKSLHSAMTQKSLWDGLKEEDISCGKDFMMYALPNAKYKDCNINIHSLLEEPIWQIPALSLKNFTETSIYNYTETIIEMGFLRLGHVLINEFWQKNVGDFKMDEERFPTLENTINILHRRGFKIVLTIQPFISTESARFAEVVAKQLVISERGAEYYVPALTRYHNAPSVAMLDITNNATLPWMMDRIKKLRKAYSIDSFYFDIGNGHNVPRHYKCHRPIDNPDEYKTLFLSKLENVLSMIGISSSVTVPKPPTFLSLPPVNASWEGMRTVVISAITYGVTGYPFIISNPVGGDFLIPENNSKSIMYSTLTAPPLPDPELYIRWLQLSTFLPVIRFNHLPSEYKNEVVEGVAKELTTIRSKTVIPVLKKYLNDAMNEGLALIRPLWMMDSTDASCLTIDDEFSVGEDLIVAPIMNQSQFQREVYLPQGIWKDGIDGSLRKGSRWMHNYKVPLDKVAYFVKMPDNTRF</sequence>
<keyword evidence="5" id="KW-0812">Transmembrane</keyword>
<dbReference type="Pfam" id="PF21365">
    <property type="entry name" value="Glyco_hydro_31_3rd"/>
    <property type="match status" value="1"/>
</dbReference>